<reference evidence="1" key="1">
    <citation type="submission" date="2013-07" db="EMBL/GenBank/DDBJ databases">
        <authorList>
            <person name="Geib S."/>
        </authorList>
    </citation>
    <scope>NUCLEOTIDE SEQUENCE</scope>
</reference>
<proteinExistence type="evidence at transcript level"/>
<gene>
    <name evidence="1" type="primary">CB062</name>
</gene>
<reference evidence="1" key="2">
    <citation type="journal article" date="2014" name="BMC Genomics">
        <title>A genomic perspective to assessing quality of mass-reared SIT flies used in Mediterranean fruit fly (Ceratitis capitata) eradication in California.</title>
        <authorList>
            <person name="Calla B."/>
            <person name="Hall B."/>
            <person name="Hou S."/>
            <person name="Geib S.M."/>
        </authorList>
    </citation>
    <scope>NUCLEOTIDE SEQUENCE</scope>
</reference>
<dbReference type="EMBL" id="GAMC01007006">
    <property type="protein sequence ID" value="JAB99549.1"/>
    <property type="molecule type" value="mRNA"/>
</dbReference>
<dbReference type="OrthoDB" id="6334211at2759"/>
<protein>
    <submittedName>
        <fullName evidence="1">Uncharacterized protein C2orf62</fullName>
    </submittedName>
</protein>
<organism evidence="1">
    <name type="scientific">Ceratitis capitata</name>
    <name type="common">Mediterranean fruit fly</name>
    <name type="synonym">Tephritis capitata</name>
    <dbReference type="NCBI Taxonomy" id="7213"/>
    <lineage>
        <taxon>Eukaryota</taxon>
        <taxon>Metazoa</taxon>
        <taxon>Ecdysozoa</taxon>
        <taxon>Arthropoda</taxon>
        <taxon>Hexapoda</taxon>
        <taxon>Insecta</taxon>
        <taxon>Pterygota</taxon>
        <taxon>Neoptera</taxon>
        <taxon>Endopterygota</taxon>
        <taxon>Diptera</taxon>
        <taxon>Brachycera</taxon>
        <taxon>Muscomorpha</taxon>
        <taxon>Tephritoidea</taxon>
        <taxon>Tephritidae</taxon>
        <taxon>Ceratitis</taxon>
        <taxon>Ceratitis</taxon>
    </lineage>
</organism>
<evidence type="ECO:0000313" key="1">
    <source>
        <dbReference type="EMBL" id="JAB99549.1"/>
    </source>
</evidence>
<sequence>MRPEDEISIDSIISALLSMVEPIEEQFKECQWDITAKEIYNEKQSLLFEEKLYISQLKTGSCKLNEDSKIFLENELNEIGYMKLNIEESYDGYVVFSRSQMTKGNGKSMCGHCLRGKYDDKFLLIVEKRTEFDYIDKARIEKNMEARNKGDNLLVIRETKINADSQKYKTEINIKDRMPVLIMDGGIQLLMRQLIVNNFWGDFEYYTINVYGKVLRGVITVKKERKKVRIFYRSFTDVIVVKNLKYFNDVVEESSETYFTSNGKIVLHFWPRYNYLLHAIRSPPKPKERILPKLELMWKTDNLLFKHYQKKKKLTLENAMSYLQSHPEVVDFIYDYVHSLLQKKPEVVFPFTVKYFQNMKNTY</sequence>
<dbReference type="AlphaFoldDB" id="W8C927"/>
<accession>W8C927</accession>
<name>W8C927_CERCA</name>